<accession>A0A0H5QKL3</accession>
<feature type="compositionally biased region" description="Polar residues" evidence="1">
    <location>
        <begin position="1"/>
        <end position="10"/>
    </location>
</feature>
<name>A0A0H5QKL3_9EUKA</name>
<organism evidence="2">
    <name type="scientific">Spongospora subterranea</name>
    <dbReference type="NCBI Taxonomy" id="70186"/>
    <lineage>
        <taxon>Eukaryota</taxon>
        <taxon>Sar</taxon>
        <taxon>Rhizaria</taxon>
        <taxon>Endomyxa</taxon>
        <taxon>Phytomyxea</taxon>
        <taxon>Plasmodiophorida</taxon>
        <taxon>Plasmodiophoridae</taxon>
        <taxon>Spongospora</taxon>
    </lineage>
</organism>
<evidence type="ECO:0000313" key="2">
    <source>
        <dbReference type="EMBL" id="CRZ02680.1"/>
    </source>
</evidence>
<feature type="compositionally biased region" description="Basic and acidic residues" evidence="1">
    <location>
        <begin position="11"/>
        <end position="23"/>
    </location>
</feature>
<proteinExistence type="predicted"/>
<dbReference type="EMBL" id="HACM01002238">
    <property type="protein sequence ID" value="CRZ02680.1"/>
    <property type="molecule type" value="Transcribed_RNA"/>
</dbReference>
<protein>
    <submittedName>
        <fullName evidence="2">Uncharacterized protein</fullName>
    </submittedName>
</protein>
<sequence length="170" mass="19135">MLRNNFQNLKDNNEAVQHPDHHPTITPVEFNDGNGFSEPLESLVNRESNTENGHGTEEAQRQAENVHDMEEAQRQVVQASQDGIVPEVKPNRENEPIYDDVREQPLSHGLFANQDQNVESQLRESDLGVNQSKCLKDSSVQHSSRDHHQAISSILVRVDGLLDNMTGLPK</sequence>
<reference evidence="2" key="1">
    <citation type="submission" date="2015-04" db="EMBL/GenBank/DDBJ databases">
        <title>The genome sequence of the plant pathogenic Rhizarian Plasmodiophora brassicae reveals insights in its biotrophic life cycle and the origin of chitin synthesis.</title>
        <authorList>
            <person name="Schwelm A."/>
            <person name="Fogelqvist J."/>
            <person name="Knaust A."/>
            <person name="Julke S."/>
            <person name="Lilja T."/>
            <person name="Dhandapani V."/>
            <person name="Bonilla-Rosso G."/>
            <person name="Karlsson M."/>
            <person name="Shevchenko A."/>
            <person name="Choi S.R."/>
            <person name="Kim H.G."/>
            <person name="Park J.Y."/>
            <person name="Lim Y.P."/>
            <person name="Ludwig-Muller J."/>
            <person name="Dixelius C."/>
        </authorList>
    </citation>
    <scope>NUCLEOTIDE SEQUENCE</scope>
    <source>
        <tissue evidence="2">Potato root galls</tissue>
    </source>
</reference>
<feature type="compositionally biased region" description="Basic and acidic residues" evidence="1">
    <location>
        <begin position="54"/>
        <end position="73"/>
    </location>
</feature>
<feature type="region of interest" description="Disordered" evidence="1">
    <location>
        <begin position="1"/>
        <end position="96"/>
    </location>
</feature>
<dbReference type="AlphaFoldDB" id="A0A0H5QKL3"/>
<evidence type="ECO:0000256" key="1">
    <source>
        <dbReference type="SAM" id="MobiDB-lite"/>
    </source>
</evidence>